<evidence type="ECO:0000313" key="1">
    <source>
        <dbReference type="EMBL" id="GFF13453.1"/>
    </source>
</evidence>
<dbReference type="CDD" id="cd02440">
    <property type="entry name" value="AdoMet_MTases"/>
    <property type="match status" value="1"/>
</dbReference>
<dbReference type="SUPFAM" id="SSF53335">
    <property type="entry name" value="S-adenosyl-L-methionine-dependent methyltransferases"/>
    <property type="match status" value="1"/>
</dbReference>
<keyword evidence="2" id="KW-1185">Reference proteome</keyword>
<dbReference type="Gene3D" id="3.40.50.150">
    <property type="entry name" value="Vaccinia Virus protein VP39"/>
    <property type="match status" value="1"/>
</dbReference>
<protein>
    <submittedName>
        <fullName evidence="1">UMTA methyltransferase family protein</fullName>
    </submittedName>
</protein>
<dbReference type="PANTHER" id="PTHR43591:SF10">
    <property type="entry name" value="ABC TRANSMEMBRANE TYPE-1 DOMAIN-CONTAINING PROTEIN-RELATED"/>
    <property type="match status" value="1"/>
</dbReference>
<name>A0A5M3YYZ0_ASPTE</name>
<dbReference type="GO" id="GO:0008168">
    <property type="term" value="F:methyltransferase activity"/>
    <property type="evidence" value="ECO:0007669"/>
    <property type="project" value="UniProtKB-KW"/>
</dbReference>
<accession>A0A5M3YYZ0</accession>
<proteinExistence type="predicted"/>
<sequence length="333" mass="38220">MPLEPNLNEHIVVDTSDEDSLCDAQSVIDTNATLSSSVRDYCYENGRRYHAYRHGQYPIPNDEEEQDRLALMHHLFRLIIGGDLYRAPLLQQPVAPKRILDVGTGTGIWAMEMAEEYPDAVIVGTDLSPIQPNWAPPNCIFHVDDAESDWTYTQDEAFDYIHARSMGGGIGDWPRFFQQAYQHLRPGGWVELQEYETWVHSDDGSDKDAVMLQDWQQRLDEASVRFGKRMNIAPHLTAMMRDAGFINVTDDAFKCPVGSWPKSPRLKEIGRVGKVTLFEAVEPYTLALFTRVLGWSFEDARRYVDQVRAELLDAQYHIYVVYHYIYAQRPLDG</sequence>
<dbReference type="PANTHER" id="PTHR43591">
    <property type="entry name" value="METHYLTRANSFERASE"/>
    <property type="match status" value="1"/>
</dbReference>
<keyword evidence="1" id="KW-0808">Transferase</keyword>
<dbReference type="VEuPathDB" id="FungiDB:ATEG_00912"/>
<organism evidence="1 2">
    <name type="scientific">Aspergillus terreus</name>
    <dbReference type="NCBI Taxonomy" id="33178"/>
    <lineage>
        <taxon>Eukaryota</taxon>
        <taxon>Fungi</taxon>
        <taxon>Dikarya</taxon>
        <taxon>Ascomycota</taxon>
        <taxon>Pezizomycotina</taxon>
        <taxon>Eurotiomycetes</taxon>
        <taxon>Eurotiomycetidae</taxon>
        <taxon>Eurotiales</taxon>
        <taxon>Aspergillaceae</taxon>
        <taxon>Aspergillus</taxon>
        <taxon>Aspergillus subgen. Circumdati</taxon>
    </lineage>
</organism>
<dbReference type="AlphaFoldDB" id="A0A5M3YYZ0"/>
<dbReference type="OrthoDB" id="2013972at2759"/>
<gene>
    <name evidence="1" type="ORF">ATEIFO6365_0002056400</name>
</gene>
<dbReference type="Proteomes" id="UP000452235">
    <property type="component" value="Unassembled WGS sequence"/>
</dbReference>
<dbReference type="GO" id="GO:0032259">
    <property type="term" value="P:methylation"/>
    <property type="evidence" value="ECO:0007669"/>
    <property type="project" value="UniProtKB-KW"/>
</dbReference>
<reference evidence="1 2" key="1">
    <citation type="submission" date="2020-01" db="EMBL/GenBank/DDBJ databases">
        <title>Aspergillus terreus IFO 6365 whole genome shotgun sequence.</title>
        <authorList>
            <person name="Kanamasa S."/>
            <person name="Takahashi H."/>
        </authorList>
    </citation>
    <scope>NUCLEOTIDE SEQUENCE [LARGE SCALE GENOMIC DNA]</scope>
    <source>
        <strain evidence="1 2">IFO 6365</strain>
    </source>
</reference>
<evidence type="ECO:0000313" key="2">
    <source>
        <dbReference type="Proteomes" id="UP000452235"/>
    </source>
</evidence>
<comment type="caution">
    <text evidence="1">The sequence shown here is derived from an EMBL/GenBank/DDBJ whole genome shotgun (WGS) entry which is preliminary data.</text>
</comment>
<dbReference type="Pfam" id="PF13489">
    <property type="entry name" value="Methyltransf_23"/>
    <property type="match status" value="1"/>
</dbReference>
<dbReference type="InterPro" id="IPR029063">
    <property type="entry name" value="SAM-dependent_MTases_sf"/>
</dbReference>
<keyword evidence="1" id="KW-0489">Methyltransferase</keyword>
<dbReference type="EMBL" id="BLJY01000002">
    <property type="protein sequence ID" value="GFF13453.1"/>
    <property type="molecule type" value="Genomic_DNA"/>
</dbReference>